<feature type="region of interest" description="Disordered" evidence="1">
    <location>
        <begin position="205"/>
        <end position="239"/>
    </location>
</feature>
<dbReference type="Proteomes" id="UP001497482">
    <property type="component" value="Chromosome 11"/>
</dbReference>
<sequence>MNIENILRDILDVTTYNTFMYYGSSGSPVFDNQCKVFGMHSAGFTYSLPSETSSVIEFSRPVGLIFERKSEVWVEEEVEVRVCRGGGGQCEEEVKVWEEEVRVCGGGGQSCVGRRGQMVRREGVVKVEEERVEEEGSSECERRSRVGEEAGGPSVKDGGVGHSLRRRRSECGQEEEQSGGGGESECEEERVRVCEEEAYKFEVGGGTDVRRPDELWRKSSQQSLRCGGQPVGRRRRIRV</sequence>
<dbReference type="GO" id="GO:0005634">
    <property type="term" value="C:nucleus"/>
    <property type="evidence" value="ECO:0007669"/>
    <property type="project" value="TreeGrafter"/>
</dbReference>
<dbReference type="SUPFAM" id="SSF50494">
    <property type="entry name" value="Trypsin-like serine proteases"/>
    <property type="match status" value="1"/>
</dbReference>
<dbReference type="InterPro" id="IPR009003">
    <property type="entry name" value="Peptidase_S1_PA"/>
</dbReference>
<dbReference type="AlphaFoldDB" id="A0AAV2JB83"/>
<evidence type="ECO:0000313" key="3">
    <source>
        <dbReference type="Proteomes" id="UP001497482"/>
    </source>
</evidence>
<feature type="region of interest" description="Disordered" evidence="1">
    <location>
        <begin position="127"/>
        <end position="188"/>
    </location>
</feature>
<dbReference type="PANTHER" id="PTHR14389">
    <property type="entry name" value="SI:CH1073-475A24.1"/>
    <property type="match status" value="1"/>
</dbReference>
<dbReference type="GO" id="GO:0000785">
    <property type="term" value="C:chromatin"/>
    <property type="evidence" value="ECO:0007669"/>
    <property type="project" value="TreeGrafter"/>
</dbReference>
<feature type="compositionally biased region" description="Basic and acidic residues" evidence="1">
    <location>
        <begin position="139"/>
        <end position="148"/>
    </location>
</feature>
<accession>A0AAV2JB83</accession>
<dbReference type="GO" id="GO:0006260">
    <property type="term" value="P:DNA replication"/>
    <property type="evidence" value="ECO:0007669"/>
    <property type="project" value="TreeGrafter"/>
</dbReference>
<name>A0AAV2JB83_KNICA</name>
<keyword evidence="3" id="KW-1185">Reference proteome</keyword>
<protein>
    <recommendedName>
        <fullName evidence="4">Serine protease</fullName>
    </recommendedName>
</protein>
<proteinExistence type="predicted"/>
<dbReference type="InterPro" id="IPR043504">
    <property type="entry name" value="Peptidase_S1_PA_chymotrypsin"/>
</dbReference>
<dbReference type="Gene3D" id="2.40.10.10">
    <property type="entry name" value="Trypsin-like serine proteases"/>
    <property type="match status" value="1"/>
</dbReference>
<evidence type="ECO:0000256" key="1">
    <source>
        <dbReference type="SAM" id="MobiDB-lite"/>
    </source>
</evidence>
<gene>
    <name evidence="2" type="ORF">KC01_LOCUS4624</name>
</gene>
<reference evidence="2 3" key="1">
    <citation type="submission" date="2024-04" db="EMBL/GenBank/DDBJ databases">
        <authorList>
            <person name="Waldvogel A.-M."/>
            <person name="Schoenle A."/>
        </authorList>
    </citation>
    <scope>NUCLEOTIDE SEQUENCE [LARGE SCALE GENOMIC DNA]</scope>
</reference>
<feature type="compositionally biased region" description="Basic and acidic residues" evidence="1">
    <location>
        <begin position="208"/>
        <end position="217"/>
    </location>
</feature>
<evidence type="ECO:0008006" key="4">
    <source>
        <dbReference type="Google" id="ProtNLM"/>
    </source>
</evidence>
<evidence type="ECO:0000313" key="2">
    <source>
        <dbReference type="EMBL" id="CAL1572604.1"/>
    </source>
</evidence>
<dbReference type="EMBL" id="OZ035833">
    <property type="protein sequence ID" value="CAL1572604.1"/>
    <property type="molecule type" value="Genomic_DNA"/>
</dbReference>
<organism evidence="2 3">
    <name type="scientific">Knipowitschia caucasica</name>
    <name type="common">Caucasian dwarf goby</name>
    <name type="synonym">Pomatoschistus caucasicus</name>
    <dbReference type="NCBI Taxonomy" id="637954"/>
    <lineage>
        <taxon>Eukaryota</taxon>
        <taxon>Metazoa</taxon>
        <taxon>Chordata</taxon>
        <taxon>Craniata</taxon>
        <taxon>Vertebrata</taxon>
        <taxon>Euteleostomi</taxon>
        <taxon>Actinopterygii</taxon>
        <taxon>Neopterygii</taxon>
        <taxon>Teleostei</taxon>
        <taxon>Neoteleostei</taxon>
        <taxon>Acanthomorphata</taxon>
        <taxon>Gobiaria</taxon>
        <taxon>Gobiiformes</taxon>
        <taxon>Gobioidei</taxon>
        <taxon>Gobiidae</taxon>
        <taxon>Gobiinae</taxon>
        <taxon>Knipowitschia</taxon>
    </lineage>
</organism>
<dbReference type="PANTHER" id="PTHR14389:SF14">
    <property type="entry name" value="SERINE PROTEASE FAM111A"/>
    <property type="match status" value="1"/>
</dbReference>